<evidence type="ECO:0000256" key="2">
    <source>
        <dbReference type="ARBA" id="ARBA00010510"/>
    </source>
</evidence>
<dbReference type="OrthoDB" id="19656at2759"/>
<reference evidence="10 11" key="2">
    <citation type="submission" date="2014-03" db="EMBL/GenBank/DDBJ databases">
        <title>The Genome Sequence of Anncaliia algerae insect isolate PRA339.</title>
        <authorList>
            <consortium name="The Broad Institute Genome Sequencing Platform"/>
            <consortium name="The Broad Institute Genome Sequencing Center for Infectious Disease"/>
            <person name="Cuomo C."/>
            <person name="Becnel J."/>
            <person name="Sanscrainte N."/>
            <person name="Walker B."/>
            <person name="Young S.K."/>
            <person name="Zeng Q."/>
            <person name="Gargeya S."/>
            <person name="Fitzgerald M."/>
            <person name="Haas B."/>
            <person name="Abouelleil A."/>
            <person name="Alvarado L."/>
            <person name="Arachchi H.M."/>
            <person name="Berlin A.M."/>
            <person name="Chapman S.B."/>
            <person name="Dewar J."/>
            <person name="Goldberg J."/>
            <person name="Griggs A."/>
            <person name="Gujja S."/>
            <person name="Hansen M."/>
            <person name="Howarth C."/>
            <person name="Imamovic A."/>
            <person name="Larimer J."/>
            <person name="McCowan C."/>
            <person name="Murphy C."/>
            <person name="Neiman D."/>
            <person name="Pearson M."/>
            <person name="Priest M."/>
            <person name="Roberts A."/>
            <person name="Saif S."/>
            <person name="Shea T."/>
            <person name="Sisk P."/>
            <person name="Sykes S."/>
            <person name="Wortman J."/>
            <person name="Nusbaum C."/>
            <person name="Birren B."/>
        </authorList>
    </citation>
    <scope>NUCLEOTIDE SEQUENCE [LARGE SCALE GENOMIC DNA]</scope>
    <source>
        <strain evidence="10 11">PRA339</strain>
    </source>
</reference>
<dbReference type="PANTHER" id="PTHR10802">
    <property type="entry name" value="MITOCHONDRIAL IMPORT RECEPTOR SUBUNIT TOM40"/>
    <property type="match status" value="1"/>
</dbReference>
<evidence type="ECO:0000256" key="8">
    <source>
        <dbReference type="ARBA" id="ARBA00023128"/>
    </source>
</evidence>
<dbReference type="InterPro" id="IPR027246">
    <property type="entry name" value="Porin_Euk/Tom40"/>
</dbReference>
<evidence type="ECO:0000256" key="4">
    <source>
        <dbReference type="ARBA" id="ARBA00022452"/>
    </source>
</evidence>
<comment type="similarity">
    <text evidence="2">Belongs to the Tom40 family.</text>
</comment>
<dbReference type="EMBL" id="KK365159">
    <property type="protein sequence ID" value="KCZ80870.1"/>
    <property type="molecule type" value="Genomic_DNA"/>
</dbReference>
<evidence type="ECO:0000256" key="9">
    <source>
        <dbReference type="ARBA" id="ARBA00023136"/>
    </source>
</evidence>
<dbReference type="GO" id="GO:0005741">
    <property type="term" value="C:mitochondrial outer membrane"/>
    <property type="evidence" value="ECO:0007669"/>
    <property type="project" value="UniProtKB-SubCell"/>
</dbReference>
<dbReference type="AlphaFoldDB" id="A0A059F126"/>
<dbReference type="Proteomes" id="UP000030655">
    <property type="component" value="Unassembled WGS sequence"/>
</dbReference>
<evidence type="ECO:0000256" key="7">
    <source>
        <dbReference type="ARBA" id="ARBA00022927"/>
    </source>
</evidence>
<evidence type="ECO:0000313" key="10">
    <source>
        <dbReference type="EMBL" id="KCZ80870.1"/>
    </source>
</evidence>
<dbReference type="STRING" id="1288291.A0A059F126"/>
<keyword evidence="11" id="KW-1185">Reference proteome</keyword>
<name>A0A059F126_9MICR</name>
<dbReference type="Gene3D" id="2.40.160.10">
    <property type="entry name" value="Porin"/>
    <property type="match status" value="1"/>
</dbReference>
<dbReference type="GO" id="GO:0030150">
    <property type="term" value="P:protein import into mitochondrial matrix"/>
    <property type="evidence" value="ECO:0007669"/>
    <property type="project" value="InterPro"/>
</dbReference>
<dbReference type="HOGENOM" id="CLU_969677_0_0_1"/>
<keyword evidence="5" id="KW-0812">Transmembrane</keyword>
<dbReference type="VEuPathDB" id="MicrosporidiaDB:H312_01698"/>
<keyword evidence="9" id="KW-0472">Membrane</keyword>
<dbReference type="InterPro" id="IPR023614">
    <property type="entry name" value="Porin_dom_sf"/>
</dbReference>
<comment type="subcellular location">
    <subcellularLocation>
        <location evidence="1">Mitochondrion outer membrane</location>
        <topology evidence="1">Multi-pass membrane protein</topology>
    </subcellularLocation>
</comment>
<proteinExistence type="inferred from homology"/>
<dbReference type="GO" id="GO:0008320">
    <property type="term" value="F:protein transmembrane transporter activity"/>
    <property type="evidence" value="ECO:0007669"/>
    <property type="project" value="InterPro"/>
</dbReference>
<evidence type="ECO:0000256" key="3">
    <source>
        <dbReference type="ARBA" id="ARBA00022448"/>
    </source>
</evidence>
<sequence>MSFFSKLNSFFTSCDTNTNYESFIETKLLTPNTTTGFKSEITKHITPSFSITSSYTLSDKLLKYFSFTSTFIGPNYFIQNTIDQERNLQNRFTAQINNLIIKAHSLYSKTNGSYSQLELNNPFLGGNLGYKIISPAIKEVSPIQVINYVKKLKNIYVGLEGIFTTERNKQPELGISLALKKESPTSELALTIQQLTSLNICYLRSFNPLIKMGIDFNYSLLTKENNSNVYLLLKSRRTEIRSQIEKNGKIFTSIEEKMNDNLNMSLSVESDLIKGCIYIGMGFSLLN</sequence>
<accession>A0A059F126</accession>
<dbReference type="InterPro" id="IPR037930">
    <property type="entry name" value="Tom40"/>
</dbReference>
<gene>
    <name evidence="10" type="ORF">H312_01698</name>
</gene>
<evidence type="ECO:0000256" key="5">
    <source>
        <dbReference type="ARBA" id="ARBA00022692"/>
    </source>
</evidence>
<reference evidence="11" key="1">
    <citation type="submission" date="2013-02" db="EMBL/GenBank/DDBJ databases">
        <authorList>
            <consortium name="The Broad Institute Genome Sequencing Platform"/>
            <person name="Cuomo C."/>
            <person name="Becnel J."/>
            <person name="Sanscrainte N."/>
            <person name="Walker B."/>
            <person name="Young S.K."/>
            <person name="Zeng Q."/>
            <person name="Gargeya S."/>
            <person name="Fitzgerald M."/>
            <person name="Haas B."/>
            <person name="Abouelleil A."/>
            <person name="Alvarado L."/>
            <person name="Arachchi H.M."/>
            <person name="Berlin A.M."/>
            <person name="Chapman S.B."/>
            <person name="Dewar J."/>
            <person name="Goldberg J."/>
            <person name="Griggs A."/>
            <person name="Gujja S."/>
            <person name="Hansen M."/>
            <person name="Howarth C."/>
            <person name="Imamovic A."/>
            <person name="Larimer J."/>
            <person name="McCowan C."/>
            <person name="Murphy C."/>
            <person name="Neiman D."/>
            <person name="Pearson M."/>
            <person name="Priest M."/>
            <person name="Roberts A."/>
            <person name="Saif S."/>
            <person name="Shea T."/>
            <person name="Sisk P."/>
            <person name="Sykes S."/>
            <person name="Wortman J."/>
            <person name="Nusbaum C."/>
            <person name="Birren B."/>
        </authorList>
    </citation>
    <scope>NUCLEOTIDE SEQUENCE [LARGE SCALE GENOMIC DNA]</scope>
    <source>
        <strain evidence="11">PRA339</strain>
    </source>
</reference>
<keyword evidence="7" id="KW-0653">Protein transport</keyword>
<evidence type="ECO:0000256" key="1">
    <source>
        <dbReference type="ARBA" id="ARBA00004374"/>
    </source>
</evidence>
<evidence type="ECO:0000313" key="11">
    <source>
        <dbReference type="Proteomes" id="UP000030655"/>
    </source>
</evidence>
<keyword evidence="6" id="KW-1000">Mitochondrion outer membrane</keyword>
<organism evidence="10 11">
    <name type="scientific">Anncaliia algerae PRA339</name>
    <dbReference type="NCBI Taxonomy" id="1288291"/>
    <lineage>
        <taxon>Eukaryota</taxon>
        <taxon>Fungi</taxon>
        <taxon>Fungi incertae sedis</taxon>
        <taxon>Microsporidia</taxon>
        <taxon>Tubulinosematoidea</taxon>
        <taxon>Tubulinosematidae</taxon>
        <taxon>Anncaliia</taxon>
    </lineage>
</organism>
<protein>
    <recommendedName>
        <fullName evidence="12">Mitochondrial distribution and morphology protein 10</fullName>
    </recommendedName>
</protein>
<evidence type="ECO:0008006" key="12">
    <source>
        <dbReference type="Google" id="ProtNLM"/>
    </source>
</evidence>
<dbReference type="Pfam" id="PF01459">
    <property type="entry name" value="Porin_3"/>
    <property type="match status" value="1"/>
</dbReference>
<keyword evidence="4" id="KW-1134">Transmembrane beta strand</keyword>
<keyword evidence="8" id="KW-0496">Mitochondrion</keyword>
<keyword evidence="3" id="KW-0813">Transport</keyword>
<evidence type="ECO:0000256" key="6">
    <source>
        <dbReference type="ARBA" id="ARBA00022787"/>
    </source>
</evidence>